<name>A0A2H0BV61_9BACT</name>
<gene>
    <name evidence="8" type="ORF">COX00_00400</name>
</gene>
<dbReference type="InterPro" id="IPR020590">
    <property type="entry name" value="Guanylate_kinase_CS"/>
</dbReference>
<dbReference type="SMART" id="SM00382">
    <property type="entry name" value="AAA"/>
    <property type="match status" value="1"/>
</dbReference>
<dbReference type="Gene3D" id="3.40.50.300">
    <property type="entry name" value="P-loop containing nucleotide triphosphate hydrolases"/>
    <property type="match status" value="1"/>
</dbReference>
<dbReference type="Proteomes" id="UP000231581">
    <property type="component" value="Unassembled WGS sequence"/>
</dbReference>
<evidence type="ECO:0000313" key="8">
    <source>
        <dbReference type="EMBL" id="PIP60940.1"/>
    </source>
</evidence>
<evidence type="ECO:0000256" key="1">
    <source>
        <dbReference type="ARBA" id="ARBA00005790"/>
    </source>
</evidence>
<accession>A0A2H0BV61</accession>
<evidence type="ECO:0000256" key="3">
    <source>
        <dbReference type="ARBA" id="ARBA00016296"/>
    </source>
</evidence>
<dbReference type="InterPro" id="IPR027417">
    <property type="entry name" value="P-loop_NTPase"/>
</dbReference>
<dbReference type="SUPFAM" id="SSF52540">
    <property type="entry name" value="P-loop containing nucleoside triphosphate hydrolases"/>
    <property type="match status" value="1"/>
</dbReference>
<dbReference type="EMBL" id="PCSZ01000011">
    <property type="protein sequence ID" value="PIP60940.1"/>
    <property type="molecule type" value="Genomic_DNA"/>
</dbReference>
<proteinExistence type="inferred from homology"/>
<dbReference type="FunFam" id="3.30.63.10:FF:000002">
    <property type="entry name" value="Guanylate kinase 1"/>
    <property type="match status" value="1"/>
</dbReference>
<dbReference type="PANTHER" id="PTHR23117">
    <property type="entry name" value="GUANYLATE KINASE-RELATED"/>
    <property type="match status" value="1"/>
</dbReference>
<organism evidence="8 9">
    <name type="scientific">Candidatus Uhrbacteria bacterium CG22_combo_CG10-13_8_21_14_all_47_17</name>
    <dbReference type="NCBI Taxonomy" id="1975041"/>
    <lineage>
        <taxon>Bacteria</taxon>
        <taxon>Candidatus Uhriibacteriota</taxon>
    </lineage>
</organism>
<evidence type="ECO:0000313" key="9">
    <source>
        <dbReference type="Proteomes" id="UP000231581"/>
    </source>
</evidence>
<dbReference type="InterPro" id="IPR003593">
    <property type="entry name" value="AAA+_ATPase"/>
</dbReference>
<sequence length="186" mass="21157">MKSPSIIVLTGPSGAGKSTVAKALLERHPAGLIRFITTTTRPTRPGEKNGEAYHFTSRKYFEKGVKAERFFEWASAYNELYGSDKQELERLRKQEKPILIVLNTEGAQTIKSLVPETNIIFIDAPEAELEKRLRARAGRDNELELRIQTMTEERAFRDQADFVVINHADELEQTIQQVEAIIKTLE</sequence>
<evidence type="ECO:0000256" key="2">
    <source>
        <dbReference type="ARBA" id="ARBA00012961"/>
    </source>
</evidence>
<evidence type="ECO:0000256" key="5">
    <source>
        <dbReference type="ARBA" id="ARBA00022777"/>
    </source>
</evidence>
<reference evidence="8 9" key="1">
    <citation type="submission" date="2017-09" db="EMBL/GenBank/DDBJ databases">
        <title>Depth-based differentiation of microbial function through sediment-hosted aquifers and enrichment of novel symbionts in the deep terrestrial subsurface.</title>
        <authorList>
            <person name="Probst A.J."/>
            <person name="Ladd B."/>
            <person name="Jarett J.K."/>
            <person name="Geller-Mcgrath D.E."/>
            <person name="Sieber C.M."/>
            <person name="Emerson J.B."/>
            <person name="Anantharaman K."/>
            <person name="Thomas B.C."/>
            <person name="Malmstrom R."/>
            <person name="Stieglmeier M."/>
            <person name="Klingl A."/>
            <person name="Woyke T."/>
            <person name="Ryan C.M."/>
            <person name="Banfield J.F."/>
        </authorList>
    </citation>
    <scope>NUCLEOTIDE SEQUENCE [LARGE SCALE GENOMIC DNA]</scope>
    <source>
        <strain evidence="8">CG22_combo_CG10-13_8_21_14_all_47_17</strain>
    </source>
</reference>
<dbReference type="InterPro" id="IPR008145">
    <property type="entry name" value="GK/Ca_channel_bsu"/>
</dbReference>
<dbReference type="PROSITE" id="PS00856">
    <property type="entry name" value="GUANYLATE_KINASE_1"/>
    <property type="match status" value="1"/>
</dbReference>
<comment type="similarity">
    <text evidence="1">Belongs to the guanylate kinase family.</text>
</comment>
<evidence type="ECO:0000256" key="6">
    <source>
        <dbReference type="ARBA" id="ARBA00030128"/>
    </source>
</evidence>
<dbReference type="PROSITE" id="PS50052">
    <property type="entry name" value="GUANYLATE_KINASE_2"/>
    <property type="match status" value="1"/>
</dbReference>
<dbReference type="Pfam" id="PF00625">
    <property type="entry name" value="Guanylate_kin"/>
    <property type="match status" value="1"/>
</dbReference>
<comment type="caution">
    <text evidence="8">The sequence shown here is derived from an EMBL/GenBank/DDBJ whole genome shotgun (WGS) entry which is preliminary data.</text>
</comment>
<dbReference type="PANTHER" id="PTHR23117:SF13">
    <property type="entry name" value="GUANYLATE KINASE"/>
    <property type="match status" value="1"/>
</dbReference>
<dbReference type="GO" id="GO:0005829">
    <property type="term" value="C:cytosol"/>
    <property type="evidence" value="ECO:0007669"/>
    <property type="project" value="TreeGrafter"/>
</dbReference>
<dbReference type="EC" id="2.7.4.8" evidence="2"/>
<keyword evidence="5" id="KW-0418">Kinase</keyword>
<dbReference type="InterPro" id="IPR008144">
    <property type="entry name" value="Guanylate_kin-like_dom"/>
</dbReference>
<evidence type="ECO:0000259" key="7">
    <source>
        <dbReference type="PROSITE" id="PS50052"/>
    </source>
</evidence>
<dbReference type="SMART" id="SM00072">
    <property type="entry name" value="GuKc"/>
    <property type="match status" value="1"/>
</dbReference>
<protein>
    <recommendedName>
        <fullName evidence="3">Guanylate kinase</fullName>
        <ecNumber evidence="2">2.7.4.8</ecNumber>
    </recommendedName>
    <alternativeName>
        <fullName evidence="6">GMP kinase</fullName>
    </alternativeName>
</protein>
<evidence type="ECO:0000256" key="4">
    <source>
        <dbReference type="ARBA" id="ARBA00022679"/>
    </source>
</evidence>
<feature type="domain" description="Guanylate kinase-like" evidence="7">
    <location>
        <begin position="4"/>
        <end position="183"/>
    </location>
</feature>
<dbReference type="GO" id="GO:0004385">
    <property type="term" value="F:GMP kinase activity"/>
    <property type="evidence" value="ECO:0007669"/>
    <property type="project" value="UniProtKB-EC"/>
</dbReference>
<keyword evidence="4" id="KW-0808">Transferase</keyword>
<dbReference type="AlphaFoldDB" id="A0A2H0BV61"/>